<evidence type="ECO:0000313" key="1">
    <source>
        <dbReference type="Proteomes" id="UP000095283"/>
    </source>
</evidence>
<accession>A0A1I7XBK8</accession>
<reference evidence="2" key="1">
    <citation type="submission" date="2016-11" db="UniProtKB">
        <authorList>
            <consortium name="WormBaseParasite"/>
        </authorList>
    </citation>
    <scope>IDENTIFICATION</scope>
</reference>
<name>A0A1I7XBK8_HETBA</name>
<organism evidence="1 2">
    <name type="scientific">Heterorhabditis bacteriophora</name>
    <name type="common">Entomopathogenic nematode worm</name>
    <dbReference type="NCBI Taxonomy" id="37862"/>
    <lineage>
        <taxon>Eukaryota</taxon>
        <taxon>Metazoa</taxon>
        <taxon>Ecdysozoa</taxon>
        <taxon>Nematoda</taxon>
        <taxon>Chromadorea</taxon>
        <taxon>Rhabditida</taxon>
        <taxon>Rhabditina</taxon>
        <taxon>Rhabditomorpha</taxon>
        <taxon>Strongyloidea</taxon>
        <taxon>Heterorhabditidae</taxon>
        <taxon>Heterorhabditis</taxon>
    </lineage>
</organism>
<sequence>MRDLVSLPPDNPLRIVPSFFNIFPPLVLPTISPKYSGNYLEAFEATSPLFYNSTFYLMCSPLISWTFCEPLCGSGDQAVDEESANENASEDIKEAYNPVSLMLEHFGDYFDHYGYRYKIRGNAVAFKTSQNLTTDEPFYIKVTYLFYCILQLRLILILFSRLYRYNNYEKLQNHAMELNVLSSELSVVRRAKYKTVMNILRRALSFQGRRNSEDQGSERFNSIEMINSIRSDLPSVSPAGSEIASTSRESLFIPVEAPSVYEDPFVAVTADGNIHVKNYIIFNPRAEFRCEDVHLSHVKKMSRILQISRLCSIYFASPPELGNPQMCKPWGITRNDIWWASHLNRQETANCYYNIVLDDGSTLKAGFTVVNIDAFVDCLRCLGLPEQFRFLHGLPTLPMSLCKIPYIDEDIGEYMLKPKHLLNTQPAHDLFPFSGTSKFYHISGIDVNITSK</sequence>
<protein>
    <submittedName>
        <fullName evidence="2">Tudor domain-containing protein</fullName>
    </submittedName>
</protein>
<dbReference type="PANTHER" id="PTHR35373:SF1">
    <property type="entry name" value="SET DOMAIN-CONTAINING PROTEIN"/>
    <property type="match status" value="1"/>
</dbReference>
<evidence type="ECO:0000313" key="2">
    <source>
        <dbReference type="WBParaSite" id="Hba_14829"/>
    </source>
</evidence>
<dbReference type="Proteomes" id="UP000095283">
    <property type="component" value="Unplaced"/>
</dbReference>
<proteinExistence type="predicted"/>
<dbReference type="WBParaSite" id="Hba_14829">
    <property type="protein sequence ID" value="Hba_14829"/>
    <property type="gene ID" value="Hba_14829"/>
</dbReference>
<dbReference type="PANTHER" id="PTHR35373">
    <property type="entry name" value="PROTEIN CBG16894"/>
    <property type="match status" value="1"/>
</dbReference>
<dbReference type="AlphaFoldDB" id="A0A1I7XBK8"/>
<keyword evidence="1" id="KW-1185">Reference proteome</keyword>